<dbReference type="GO" id="GO:0006338">
    <property type="term" value="P:chromatin remodeling"/>
    <property type="evidence" value="ECO:0007669"/>
    <property type="project" value="UniProtKB-ARBA"/>
</dbReference>
<comment type="subunit">
    <text evidence="2">Component of the NuA4 histone acetyltransferase complex.</text>
</comment>
<dbReference type="InterPro" id="IPR023779">
    <property type="entry name" value="Chromodomain_CS"/>
</dbReference>
<dbReference type="Proteomes" id="UP000287972">
    <property type="component" value="Unassembled WGS sequence"/>
</dbReference>
<protein>
    <recommendedName>
        <fullName evidence="5">Chromo domain-containing protein</fullName>
    </recommendedName>
</protein>
<dbReference type="CDD" id="cd00024">
    <property type="entry name" value="CD_CSD"/>
    <property type="match status" value="1"/>
</dbReference>
<keyword evidence="7" id="KW-1185">Reference proteome</keyword>
<organism evidence="6 7">
    <name type="scientific">Fusarium floridanum</name>
    <dbReference type="NCBI Taxonomy" id="1325733"/>
    <lineage>
        <taxon>Eukaryota</taxon>
        <taxon>Fungi</taxon>
        <taxon>Dikarya</taxon>
        <taxon>Ascomycota</taxon>
        <taxon>Pezizomycotina</taxon>
        <taxon>Sordariomycetes</taxon>
        <taxon>Hypocreomycetidae</taxon>
        <taxon>Hypocreales</taxon>
        <taxon>Nectriaceae</taxon>
        <taxon>Fusarium</taxon>
        <taxon>Fusarium solani species complex</taxon>
    </lineage>
</organism>
<feature type="domain" description="Chromo" evidence="5">
    <location>
        <begin position="39"/>
        <end position="101"/>
    </location>
</feature>
<evidence type="ECO:0000313" key="6">
    <source>
        <dbReference type="EMBL" id="RSL40356.1"/>
    </source>
</evidence>
<dbReference type="AlphaFoldDB" id="A0A428NHT7"/>
<dbReference type="InterPro" id="IPR023780">
    <property type="entry name" value="Chromo_domain"/>
</dbReference>
<evidence type="ECO:0000256" key="1">
    <source>
        <dbReference type="ARBA" id="ARBA00004123"/>
    </source>
</evidence>
<gene>
    <name evidence="6" type="ORF">CEP51_016707</name>
</gene>
<dbReference type="InterPro" id="IPR016197">
    <property type="entry name" value="Chromo-like_dom_sf"/>
</dbReference>
<dbReference type="EMBL" id="NKCL01001337">
    <property type="protein sequence ID" value="RSL40356.1"/>
    <property type="molecule type" value="Genomic_DNA"/>
</dbReference>
<dbReference type="SMART" id="SM00300">
    <property type="entry name" value="ChSh"/>
    <property type="match status" value="1"/>
</dbReference>
<keyword evidence="3" id="KW-0539">Nucleus</keyword>
<dbReference type="InterPro" id="IPR000953">
    <property type="entry name" value="Chromo/chromo_shadow_dom"/>
</dbReference>
<dbReference type="Pfam" id="PF00385">
    <property type="entry name" value="Chromo"/>
    <property type="match status" value="1"/>
</dbReference>
<accession>A0A428NHT7</accession>
<dbReference type="Gene3D" id="2.40.50.40">
    <property type="match status" value="2"/>
</dbReference>
<dbReference type="InterPro" id="IPR051219">
    <property type="entry name" value="Heterochromatin_chromo-domain"/>
</dbReference>
<proteinExistence type="predicted"/>
<evidence type="ECO:0000259" key="5">
    <source>
        <dbReference type="PROSITE" id="PS50013"/>
    </source>
</evidence>
<dbReference type="InterPro" id="IPR008251">
    <property type="entry name" value="Chromo_shadow_dom"/>
</dbReference>
<dbReference type="GO" id="GO:0000792">
    <property type="term" value="C:heterochromatin"/>
    <property type="evidence" value="ECO:0007669"/>
    <property type="project" value="UniProtKB-ARBA"/>
</dbReference>
<comment type="caution">
    <text evidence="6">The sequence shown here is derived from an EMBL/GenBank/DDBJ whole genome shotgun (WGS) entry which is preliminary data.</text>
</comment>
<dbReference type="SMART" id="SM00298">
    <property type="entry name" value="CHROMO"/>
    <property type="match status" value="1"/>
</dbReference>
<evidence type="ECO:0000313" key="7">
    <source>
        <dbReference type="Proteomes" id="UP000287972"/>
    </source>
</evidence>
<dbReference type="PANTHER" id="PTHR22812">
    <property type="entry name" value="CHROMOBOX PROTEIN"/>
    <property type="match status" value="1"/>
</dbReference>
<dbReference type="PROSITE" id="PS50013">
    <property type="entry name" value="CHROMO_2"/>
    <property type="match status" value="1"/>
</dbReference>
<reference evidence="6 7" key="1">
    <citation type="submission" date="2017-06" db="EMBL/GenBank/DDBJ databases">
        <title>Comparative genomic analysis of Ambrosia Fusariam Clade fungi.</title>
        <authorList>
            <person name="Stajich J.E."/>
            <person name="Carrillo J."/>
            <person name="Kijimoto T."/>
            <person name="Eskalen A."/>
            <person name="O'Donnell K."/>
            <person name="Kasson M."/>
        </authorList>
    </citation>
    <scope>NUCLEOTIDE SEQUENCE [LARGE SCALE GENOMIC DNA]</scope>
    <source>
        <strain evidence="6 7">NRRL62606</strain>
    </source>
</reference>
<dbReference type="Pfam" id="PF01393">
    <property type="entry name" value="Chromo_shadow"/>
    <property type="match status" value="1"/>
</dbReference>
<comment type="subcellular location">
    <subcellularLocation>
        <location evidence="1">Nucleus</location>
    </subcellularLocation>
</comment>
<evidence type="ECO:0000256" key="2">
    <source>
        <dbReference type="ARBA" id="ARBA00011353"/>
    </source>
</evidence>
<dbReference type="SUPFAM" id="SSF54160">
    <property type="entry name" value="Chromo domain-like"/>
    <property type="match status" value="2"/>
</dbReference>
<dbReference type="GO" id="GO:0005634">
    <property type="term" value="C:nucleus"/>
    <property type="evidence" value="ECO:0007669"/>
    <property type="project" value="UniProtKB-SubCell"/>
</dbReference>
<evidence type="ECO:0000256" key="3">
    <source>
        <dbReference type="ARBA" id="ARBA00023242"/>
    </source>
</evidence>
<sequence length="202" mass="23267">HVGNNIRVDVTDIAVEQQSVTTDDMVKQKRKRKSKSDIFIVDSIQKHTVDKNGNTKFQVKWQGYEDEKDWTWEPMENLRISGEEMIREYFDGLAEKSSGMKESNKAVDTKRHESAGGYVPKASSRRLGPSPRISKKLKWRPPIGSWEDHIQTIDGCEDAGNGDLVVYATWKGGEKTRHKAQILHTKCPQKLLRFYEHFMVFS</sequence>
<dbReference type="PROSITE" id="PS00598">
    <property type="entry name" value="CHROMO_1"/>
    <property type="match status" value="1"/>
</dbReference>
<name>A0A428NHT7_9HYPO</name>
<feature type="non-terminal residue" evidence="6">
    <location>
        <position position="1"/>
    </location>
</feature>
<feature type="compositionally biased region" description="Basic and acidic residues" evidence="4">
    <location>
        <begin position="100"/>
        <end position="114"/>
    </location>
</feature>
<feature type="region of interest" description="Disordered" evidence="4">
    <location>
        <begin position="100"/>
        <end position="134"/>
    </location>
</feature>
<evidence type="ECO:0000256" key="4">
    <source>
        <dbReference type="SAM" id="MobiDB-lite"/>
    </source>
</evidence>